<protein>
    <recommendedName>
        <fullName evidence="3">DUF1857-domain-containing protein</fullName>
    </recommendedName>
</protein>
<reference evidence="1 2" key="1">
    <citation type="submission" date="2015-10" db="EMBL/GenBank/DDBJ databases">
        <title>Genome sequencing of Penicillium freii.</title>
        <authorList>
            <person name="Nguyen H.D."/>
            <person name="Visagie C.M."/>
            <person name="Seifert K.A."/>
        </authorList>
    </citation>
    <scope>NUCLEOTIDE SEQUENCE [LARGE SCALE GENOMIC DNA]</scope>
    <source>
        <strain evidence="1 2">DAOM 242723</strain>
    </source>
</reference>
<dbReference type="InterPro" id="IPR023393">
    <property type="entry name" value="START-like_dom_sf"/>
</dbReference>
<dbReference type="Proteomes" id="UP000055045">
    <property type="component" value="Unassembled WGS sequence"/>
</dbReference>
<gene>
    <name evidence="1" type="ORF">ACN42_g5639</name>
</gene>
<proteinExistence type="predicted"/>
<dbReference type="Gene3D" id="3.30.530.20">
    <property type="match status" value="1"/>
</dbReference>
<comment type="caution">
    <text evidence="1">The sequence shown here is derived from an EMBL/GenBank/DDBJ whole genome shotgun (WGS) entry which is preliminary data.</text>
</comment>
<name>A0A117NNW7_PENFR</name>
<dbReference type="STRING" id="48697.A0A117NNW7"/>
<evidence type="ECO:0000313" key="1">
    <source>
        <dbReference type="EMBL" id="KUM61488.1"/>
    </source>
</evidence>
<dbReference type="EMBL" id="LLXE01000133">
    <property type="protein sequence ID" value="KUM61488.1"/>
    <property type="molecule type" value="Genomic_DNA"/>
</dbReference>
<keyword evidence="2" id="KW-1185">Reference proteome</keyword>
<dbReference type="Pfam" id="PF08982">
    <property type="entry name" value="AtaL"/>
    <property type="match status" value="1"/>
</dbReference>
<evidence type="ECO:0000313" key="2">
    <source>
        <dbReference type="Proteomes" id="UP000055045"/>
    </source>
</evidence>
<dbReference type="SUPFAM" id="SSF55961">
    <property type="entry name" value="Bet v1-like"/>
    <property type="match status" value="1"/>
</dbReference>
<dbReference type="AlphaFoldDB" id="A0A117NNW7"/>
<dbReference type="OrthoDB" id="2320332at2759"/>
<accession>A0A117NNW7</accession>
<evidence type="ECO:0008006" key="3">
    <source>
        <dbReference type="Google" id="ProtNLM"/>
    </source>
</evidence>
<organism evidence="1 2">
    <name type="scientific">Penicillium freii</name>
    <dbReference type="NCBI Taxonomy" id="48697"/>
    <lineage>
        <taxon>Eukaryota</taxon>
        <taxon>Fungi</taxon>
        <taxon>Dikarya</taxon>
        <taxon>Ascomycota</taxon>
        <taxon>Pezizomycotina</taxon>
        <taxon>Eurotiomycetes</taxon>
        <taxon>Eurotiomycetidae</taxon>
        <taxon>Eurotiales</taxon>
        <taxon>Aspergillaceae</taxon>
        <taxon>Penicillium</taxon>
    </lineage>
</organism>
<dbReference type="InterPro" id="IPR015075">
    <property type="entry name" value="AtaL"/>
</dbReference>
<sequence length="165" mass="18631">MLTLNIAYTELVNSSDPSTPTLTRGQVWNGLKSKVRRPQDFIPSFDDSRVIEERDNGSYIVREAHVAADLRESPMAGKWTREECRLHEPVKTYFTLPGGSIIQNILSEGPDHALYLTFTYEWKLPDIEPGTSEAEKAEADHKKIAISSVQGTIRALRKMAEEDKL</sequence>